<feature type="compositionally biased region" description="Basic and acidic residues" evidence="1">
    <location>
        <begin position="364"/>
        <end position="376"/>
    </location>
</feature>
<sequence length="983" mass="110945">MTVLDVFLDRPRVVPEQQVPAGSRKRYPSTGETQQMQEIQGCIVGNILPSAQSTLFSMDGNDGSPEPESNTRLLRENDESNGSSPQSKKQKFSVKTSRTPVRNRRKSRWKLKFHHQALPPEYLRHYKQQERKRKQTETGKYSQTNSQSKKLVKKSASTDDRKTVSENTKINEDMVTTEVTGVKVEDSVRSEETGDNVEGLNPTPPTTPVSRPISALERSQPRSEVEPSRPYKSTDELLQSGFTGLPLNIDVSQNKAFLENLLTNQIEINRVVQKERRLPAVKTSLSQFNRLKNVKHEERQKSYSIPPSGKIMKYSDLPYMGEITLDGIKPRRGRKPKKADICHLIYKNYGQVFPGAPEKEVDDESARKHLKWRPEVSKSNSSQRTKGAGETGPPDRLNSPLPSVSGLLNHSEVQNRIINSLLEKRLTQEMKLKSGQVKEREEGNRTPRVADGEEPLNLCVRDLQSLKIKLSRKDGNVYEAKQRKMEIKDNIKTEEEGLRGTEVVPIDRSEWDVESTDENDEEDDLAPFNLVTTELRESSDDENNYLNLGDQITLTRVTSPSKKQDERTQETQGSGDSPPMIFWSGSGLLVPGMPPSPLMYYPKLPDLMTPNFNFNKQEGLSATSPDHKFSRSKSESGRSQLKRNTSTNSCATSKSPHSITKRKRSAIFIPPVPAESTTNPTTEVSICKFKFTGGAKPSLQEKKMLSVDSGGNFRYYSGTGDKSMRGYEYFPRESLQQCQENTGCSPSGVFLTASALGSGEKIPEEIGHSGFFDSDFPLSVANQKGSDHKIKSKTKSKQRTEVDEKRMPEMTCYRTLREHLLASKPESAPDLGLVPEEDGNSSDQSSEFDLRGLSQGYFDSFKMHDETGRMCNKNTEASSRNRKLRKTRKSLAREKLEQTFKEKGFLIQTQQLESAEGATYCKFRQLRKFTRYLFRSWKDYLPGNVRNLSVDAGVDNPEMMMVNHMPDVSLKTEAAERLNDSPD</sequence>
<dbReference type="Proteomes" id="UP001372834">
    <property type="component" value="Unassembled WGS sequence"/>
</dbReference>
<comment type="caution">
    <text evidence="2">The sequence shown here is derived from an EMBL/GenBank/DDBJ whole genome shotgun (WGS) entry which is preliminary data.</text>
</comment>
<feature type="compositionally biased region" description="Polar residues" evidence="1">
    <location>
        <begin position="80"/>
        <end position="100"/>
    </location>
</feature>
<feature type="compositionally biased region" description="Polar residues" evidence="1">
    <location>
        <begin position="138"/>
        <end position="149"/>
    </location>
</feature>
<feature type="compositionally biased region" description="Basic and acidic residues" evidence="1">
    <location>
        <begin position="219"/>
        <end position="234"/>
    </location>
</feature>
<accession>A0AAN8NXF4</accession>
<feature type="compositionally biased region" description="Polar residues" evidence="1">
    <location>
        <begin position="544"/>
        <end position="561"/>
    </location>
</feature>
<feature type="region of interest" description="Disordered" evidence="1">
    <location>
        <begin position="536"/>
        <end position="580"/>
    </location>
</feature>
<evidence type="ECO:0000313" key="2">
    <source>
        <dbReference type="EMBL" id="KAK6619770.1"/>
    </source>
</evidence>
<protein>
    <submittedName>
        <fullName evidence="2">Uncharacterized protein</fullName>
    </submittedName>
</protein>
<feature type="region of interest" description="Disordered" evidence="1">
    <location>
        <begin position="824"/>
        <end position="848"/>
    </location>
</feature>
<reference evidence="2 3" key="1">
    <citation type="submission" date="2023-10" db="EMBL/GenBank/DDBJ databases">
        <title>Genomes of two closely related lineages of the louse Polyplax serrata with different host specificities.</title>
        <authorList>
            <person name="Martinu J."/>
            <person name="Tarabai H."/>
            <person name="Stefka J."/>
            <person name="Hypsa V."/>
        </authorList>
    </citation>
    <scope>NUCLEOTIDE SEQUENCE [LARGE SCALE GENOMIC DNA]</scope>
    <source>
        <strain evidence="2">HR10_N</strain>
    </source>
</reference>
<feature type="region of interest" description="Disordered" evidence="1">
    <location>
        <begin position="53"/>
        <end position="234"/>
    </location>
</feature>
<gene>
    <name evidence="2" type="ORF">RUM43_012535</name>
</gene>
<name>A0AAN8NXF4_POLSC</name>
<evidence type="ECO:0000256" key="1">
    <source>
        <dbReference type="SAM" id="MobiDB-lite"/>
    </source>
</evidence>
<feature type="compositionally biased region" description="Polar residues" evidence="1">
    <location>
        <begin position="637"/>
        <end position="658"/>
    </location>
</feature>
<feature type="compositionally biased region" description="Basic and acidic residues" evidence="1">
    <location>
        <begin position="183"/>
        <end position="192"/>
    </location>
</feature>
<feature type="compositionally biased region" description="Basic and acidic residues" evidence="1">
    <location>
        <begin position="625"/>
        <end position="636"/>
    </location>
</feature>
<feature type="region of interest" description="Disordered" evidence="1">
    <location>
        <begin position="355"/>
        <end position="405"/>
    </location>
</feature>
<proteinExistence type="predicted"/>
<feature type="region of interest" description="Disordered" evidence="1">
    <location>
        <begin position="615"/>
        <end position="664"/>
    </location>
</feature>
<feature type="compositionally biased region" description="Basic and acidic residues" evidence="1">
    <location>
        <begin position="156"/>
        <end position="172"/>
    </location>
</feature>
<feature type="compositionally biased region" description="Polar residues" evidence="1">
    <location>
        <begin position="615"/>
        <end position="624"/>
    </location>
</feature>
<dbReference type="AlphaFoldDB" id="A0AAN8NXF4"/>
<feature type="compositionally biased region" description="Basic residues" evidence="1">
    <location>
        <begin position="101"/>
        <end position="115"/>
    </location>
</feature>
<dbReference type="EMBL" id="JAWJWE010000040">
    <property type="protein sequence ID" value="KAK6619770.1"/>
    <property type="molecule type" value="Genomic_DNA"/>
</dbReference>
<organism evidence="2 3">
    <name type="scientific">Polyplax serrata</name>
    <name type="common">Common mouse louse</name>
    <dbReference type="NCBI Taxonomy" id="468196"/>
    <lineage>
        <taxon>Eukaryota</taxon>
        <taxon>Metazoa</taxon>
        <taxon>Ecdysozoa</taxon>
        <taxon>Arthropoda</taxon>
        <taxon>Hexapoda</taxon>
        <taxon>Insecta</taxon>
        <taxon>Pterygota</taxon>
        <taxon>Neoptera</taxon>
        <taxon>Paraneoptera</taxon>
        <taxon>Psocodea</taxon>
        <taxon>Troctomorpha</taxon>
        <taxon>Phthiraptera</taxon>
        <taxon>Anoplura</taxon>
        <taxon>Polyplacidae</taxon>
        <taxon>Polyplax</taxon>
    </lineage>
</organism>
<feature type="region of interest" description="Disordered" evidence="1">
    <location>
        <begin position="783"/>
        <end position="804"/>
    </location>
</feature>
<evidence type="ECO:0000313" key="3">
    <source>
        <dbReference type="Proteomes" id="UP001372834"/>
    </source>
</evidence>